<keyword evidence="2" id="KW-0863">Zinc-finger</keyword>
<dbReference type="InterPro" id="IPR011011">
    <property type="entry name" value="Znf_FYVE_PHD"/>
</dbReference>
<dbReference type="Proteomes" id="UP001153321">
    <property type="component" value="Chromosome 8"/>
</dbReference>
<evidence type="ECO:0000313" key="8">
    <source>
        <dbReference type="Proteomes" id="UP001153321"/>
    </source>
</evidence>
<keyword evidence="4" id="KW-0175">Coiled coil</keyword>
<dbReference type="Gene3D" id="3.30.40.10">
    <property type="entry name" value="Zinc/RING finger domain, C3HC4 (zinc finger)"/>
    <property type="match status" value="1"/>
</dbReference>
<reference evidence="7" key="1">
    <citation type="submission" date="2022-02" db="EMBL/GenBank/DDBJ databases">
        <authorList>
            <person name="King R."/>
        </authorList>
    </citation>
    <scope>NUCLEOTIDE SEQUENCE</scope>
</reference>
<evidence type="ECO:0000313" key="7">
    <source>
        <dbReference type="EMBL" id="CAH1646776.1"/>
    </source>
</evidence>
<sequence length="344" mass="39456">MASNSDQWGCCSNEIEPSGSRYLKCDTCTKLYHYACLSIKESPKKSGSRKSWKCPTCVSSTPRISRSDSTPIKSVSTIRANKRQATEALSPVLPEFNKDDIRSIIQEIIKQELRDMLKQINLNITNTIYRELAPIKEEIQELKKSMDFINDSFEDIKKEQNQSRENMIKMNIEVQGRLNSLEQQSRMCNLEIQCVPENKRENLFSIVTQLGRVVNCNIKEQDIMHCSRIAKANTTRARPRSIVAQLATPRIRDHMLASVNKYNKNNPQNKLNCSHLGFAGEKFPVYVAEHLSPANRALHAATRIKAKEMNYKYVWIRNGKIFVRKTEGSDYILIRSVNGLEKII</sequence>
<dbReference type="InterPro" id="IPR019787">
    <property type="entry name" value="Znf_PHD-finger"/>
</dbReference>
<dbReference type="InterPro" id="IPR013083">
    <property type="entry name" value="Znf_RING/FYVE/PHD"/>
</dbReference>
<proteinExistence type="predicted"/>
<dbReference type="GO" id="GO:0008270">
    <property type="term" value="F:zinc ion binding"/>
    <property type="evidence" value="ECO:0007669"/>
    <property type="project" value="UniProtKB-KW"/>
</dbReference>
<organism evidence="7 8">
    <name type="scientific">Spodoptera littoralis</name>
    <name type="common">Egyptian cotton leafworm</name>
    <dbReference type="NCBI Taxonomy" id="7109"/>
    <lineage>
        <taxon>Eukaryota</taxon>
        <taxon>Metazoa</taxon>
        <taxon>Ecdysozoa</taxon>
        <taxon>Arthropoda</taxon>
        <taxon>Hexapoda</taxon>
        <taxon>Insecta</taxon>
        <taxon>Pterygota</taxon>
        <taxon>Neoptera</taxon>
        <taxon>Endopterygota</taxon>
        <taxon>Lepidoptera</taxon>
        <taxon>Glossata</taxon>
        <taxon>Ditrysia</taxon>
        <taxon>Noctuoidea</taxon>
        <taxon>Noctuidae</taxon>
        <taxon>Amphipyrinae</taxon>
        <taxon>Spodoptera</taxon>
    </lineage>
</organism>
<feature type="domain" description="PHD-type" evidence="5">
    <location>
        <begin position="10"/>
        <end position="57"/>
    </location>
</feature>
<dbReference type="SUPFAM" id="SSF57903">
    <property type="entry name" value="FYVE/PHD zinc finger"/>
    <property type="match status" value="1"/>
</dbReference>
<dbReference type="Pfam" id="PF00628">
    <property type="entry name" value="PHD"/>
    <property type="match status" value="1"/>
</dbReference>
<feature type="domain" description="FP protein C-terminal" evidence="6">
    <location>
        <begin position="292"/>
        <end position="343"/>
    </location>
</feature>
<evidence type="ECO:0000256" key="3">
    <source>
        <dbReference type="ARBA" id="ARBA00022833"/>
    </source>
</evidence>
<evidence type="ECO:0000259" key="6">
    <source>
        <dbReference type="Pfam" id="PF25298"/>
    </source>
</evidence>
<dbReference type="EMBL" id="LR824539">
    <property type="protein sequence ID" value="CAH1646776.1"/>
    <property type="molecule type" value="Genomic_DNA"/>
</dbReference>
<dbReference type="InterPro" id="IPR057251">
    <property type="entry name" value="FP_C"/>
</dbReference>
<dbReference type="AlphaFoldDB" id="A0A9P0IKP1"/>
<accession>A0A9P0IKP1</accession>
<gene>
    <name evidence="7" type="ORF">SPLIT_LOCUS12127</name>
</gene>
<evidence type="ECO:0008006" key="9">
    <source>
        <dbReference type="Google" id="ProtNLM"/>
    </source>
</evidence>
<name>A0A9P0IKP1_SPOLI</name>
<dbReference type="Pfam" id="PF25298">
    <property type="entry name" value="Baculo_FP_2nd"/>
    <property type="match status" value="1"/>
</dbReference>
<protein>
    <recommendedName>
        <fullName evidence="9">PHD-type domain-containing protein</fullName>
    </recommendedName>
</protein>
<keyword evidence="1" id="KW-0479">Metal-binding</keyword>
<keyword evidence="8" id="KW-1185">Reference proteome</keyword>
<evidence type="ECO:0000259" key="5">
    <source>
        <dbReference type="Pfam" id="PF00628"/>
    </source>
</evidence>
<feature type="coiled-coil region" evidence="4">
    <location>
        <begin position="139"/>
        <end position="184"/>
    </location>
</feature>
<evidence type="ECO:0000256" key="4">
    <source>
        <dbReference type="SAM" id="Coils"/>
    </source>
</evidence>
<keyword evidence="3" id="KW-0862">Zinc</keyword>
<evidence type="ECO:0000256" key="2">
    <source>
        <dbReference type="ARBA" id="ARBA00022771"/>
    </source>
</evidence>
<evidence type="ECO:0000256" key="1">
    <source>
        <dbReference type="ARBA" id="ARBA00022723"/>
    </source>
</evidence>